<protein>
    <submittedName>
        <fullName evidence="2">Uncharacterized protein</fullName>
    </submittedName>
</protein>
<dbReference type="Proteomes" id="UP000007797">
    <property type="component" value="Unassembled WGS sequence"/>
</dbReference>
<evidence type="ECO:0000256" key="1">
    <source>
        <dbReference type="SAM" id="MobiDB-lite"/>
    </source>
</evidence>
<dbReference type="OrthoDB" id="10575938at2759"/>
<dbReference type="AlphaFoldDB" id="F4Q2P8"/>
<dbReference type="KEGG" id="dfa:DFA_08511"/>
<proteinExistence type="predicted"/>
<feature type="region of interest" description="Disordered" evidence="1">
    <location>
        <begin position="147"/>
        <end position="176"/>
    </location>
</feature>
<dbReference type="GeneID" id="14869667"/>
<dbReference type="EMBL" id="GL883021">
    <property type="protein sequence ID" value="EGG17515.1"/>
    <property type="molecule type" value="Genomic_DNA"/>
</dbReference>
<evidence type="ECO:0000313" key="2">
    <source>
        <dbReference type="EMBL" id="EGG17515.1"/>
    </source>
</evidence>
<keyword evidence="3" id="KW-1185">Reference proteome</keyword>
<sequence length="194" mass="22353">MSEIQKHRGAIQAITRTPFQLPHIKECDFDKQKVTRQLTNPVTNQSTPFTEKYFKCVFPIPDNHVHGNSVIEVLAYKSPLNLVQNIQTPGRSWSLSSLFTKKKKNNKNKPFKKFLLVTNINLIEANTGRVHKVFEVPESIINSMVNDEHEDNPQQQQKGATYIPQSGINRPETSDYFDTKQVKEADIVKEKKYK</sequence>
<gene>
    <name evidence="2" type="ORF">DFA_08511</name>
</gene>
<dbReference type="RefSeq" id="XP_004355999.1">
    <property type="nucleotide sequence ID" value="XM_004355946.1"/>
</dbReference>
<evidence type="ECO:0000313" key="3">
    <source>
        <dbReference type="Proteomes" id="UP000007797"/>
    </source>
</evidence>
<reference evidence="3" key="1">
    <citation type="journal article" date="2011" name="Genome Res.">
        <title>Phylogeny-wide analysis of social amoeba genomes highlights ancient origins for complex intercellular communication.</title>
        <authorList>
            <person name="Heidel A.J."/>
            <person name="Lawal H.M."/>
            <person name="Felder M."/>
            <person name="Schilde C."/>
            <person name="Helps N.R."/>
            <person name="Tunggal B."/>
            <person name="Rivero F."/>
            <person name="John U."/>
            <person name="Schleicher M."/>
            <person name="Eichinger L."/>
            <person name="Platzer M."/>
            <person name="Noegel A.A."/>
            <person name="Schaap P."/>
            <person name="Gloeckner G."/>
        </authorList>
    </citation>
    <scope>NUCLEOTIDE SEQUENCE [LARGE SCALE GENOMIC DNA]</scope>
    <source>
        <strain evidence="3">SH3</strain>
    </source>
</reference>
<organism evidence="2 3">
    <name type="scientific">Cavenderia fasciculata</name>
    <name type="common">Slime mold</name>
    <name type="synonym">Dictyostelium fasciculatum</name>
    <dbReference type="NCBI Taxonomy" id="261658"/>
    <lineage>
        <taxon>Eukaryota</taxon>
        <taxon>Amoebozoa</taxon>
        <taxon>Evosea</taxon>
        <taxon>Eumycetozoa</taxon>
        <taxon>Dictyostelia</taxon>
        <taxon>Acytosteliales</taxon>
        <taxon>Cavenderiaceae</taxon>
        <taxon>Cavenderia</taxon>
    </lineage>
</organism>
<feature type="compositionally biased region" description="Polar residues" evidence="1">
    <location>
        <begin position="153"/>
        <end position="168"/>
    </location>
</feature>
<name>F4Q2P8_CACFS</name>
<accession>F4Q2P8</accession>